<organism evidence="1 2">
    <name type="scientific">Rhizobium phage RHph_I1_6</name>
    <dbReference type="NCBI Taxonomy" id="2509728"/>
    <lineage>
        <taxon>Viruses</taxon>
        <taxon>Duplodnaviria</taxon>
        <taxon>Heunggongvirae</taxon>
        <taxon>Uroviricota</taxon>
        <taxon>Caudoviricetes</taxon>
        <taxon>Schitoviridae</taxon>
        <taxon>Demetervirinae</taxon>
        <taxon>Cyamitesvirus</taxon>
        <taxon>Cyamitesvirus I16</taxon>
    </lineage>
</organism>
<name>A0A7S5RIV7_9CAUD</name>
<gene>
    <name evidence="1" type="ORF">EVC27_051</name>
</gene>
<evidence type="ECO:0000313" key="1">
    <source>
        <dbReference type="EMBL" id="QIG76576.1"/>
    </source>
</evidence>
<accession>A0A7S5RIV7</accession>
<protein>
    <submittedName>
        <fullName evidence="1">RIIA protector from prophage-induced early lysis protein</fullName>
    </submittedName>
</protein>
<dbReference type="InterPro" id="IPR036890">
    <property type="entry name" value="HATPase_C_sf"/>
</dbReference>
<dbReference type="Proteomes" id="UP000626490">
    <property type="component" value="Segment"/>
</dbReference>
<sequence length="832" mass="94527">MEVAHQTDHTSHVVIGGGSAEKFQMAQTGHFFEILSNTLYANGKLAMVREVMCNAWDSHIASGLMGTAVNISLDANELIIRDYGAGIPHHLVHQIYCVYGNSTKTNDGNQTGGFGLGSKAPFAYTKHFTVTNHHTGTKVVHAISRGTSGDGTPERRVIVDVPTTEQGVEVKIPIKDSSDLAILEKYISIVAKYGEMYVKLNGKTLERFTLSSSKDGMYIAQHEDFGINSSSRVFIRYGNVIYPVEINTEYGMELREVTDFLDGLPDTGWNRNPWRICFQAAPNSITVTPSRETIQVTSVTVATLKDLFSKVSKTKTMYEFEELRNRLVREATEHYAKNHPEMLRQFLDGAAPFLKGTDQNSFGRQKPILSLEDAKQRMIRHGFKMRASDYTLRLKLLADTGIANRGTLHQVVKALTSFKTVPNLNWIDDKQEPWTVIYRAREKLLQKITQQEGMEPKGLYYLNNGSRNRTFDCTEPKDWKPRTVDHVLAFLKNKIFLTYSKVAVSEHALDLVKENGDFGNVIGVPVYVVPRRKDSMKIAIEFFTNKGWEIINVDKYIQDNSLQRVVEVDPTPKAPKVVGIPSLWMLKDPRKGSFTPRGHLEFDVTGKRVEKPKAVFTAESLSGRDYTHKFFDAKMDKVGLEVLHLIGDDSAIAVNSRQKDKYIANGAKDGYEFLGEKLWEEFESNTVLIDYFGRFKLNSGTSEAATLYGLWKATEHMPTIKQIMKYPRQLTLEEMHWRNLWSHLTTIVSYRPEDSRQYWPVLMRPHLDKVVSLIKESRDKACPERDHMQERIQSSMFKYIDLSEIIRLVSDPKTTKQEKDDAEGILLLALEG</sequence>
<dbReference type="Gene3D" id="3.30.565.10">
    <property type="entry name" value="Histidine kinase-like ATPase, C-terminal domain"/>
    <property type="match status" value="1"/>
</dbReference>
<evidence type="ECO:0000313" key="2">
    <source>
        <dbReference type="Proteomes" id="UP000626490"/>
    </source>
</evidence>
<dbReference type="EMBL" id="MN988555">
    <property type="protein sequence ID" value="QIG76576.1"/>
    <property type="molecule type" value="Genomic_DNA"/>
</dbReference>
<dbReference type="SUPFAM" id="SSF55874">
    <property type="entry name" value="ATPase domain of HSP90 chaperone/DNA topoisomerase II/histidine kinase"/>
    <property type="match status" value="1"/>
</dbReference>
<reference evidence="1" key="1">
    <citation type="submission" date="2020-01" db="EMBL/GenBank/DDBJ databases">
        <title>Patterns of diversity and host range of bacteriophage communities associated with bean-nodulatin bacteria.</title>
        <authorList>
            <person name="Vann Cauwenberghe J."/>
            <person name="Santamaria R.I."/>
            <person name="Bustos P."/>
            <person name="Juarez S."/>
            <person name="Gonzalez V."/>
        </authorList>
    </citation>
    <scope>NUCLEOTIDE SEQUENCE</scope>
</reference>
<keyword evidence="2" id="KW-1185">Reference proteome</keyword>
<proteinExistence type="predicted"/>